<organism evidence="1 2">
    <name type="scientific">Carnobacterium maltaromaticum</name>
    <name type="common">Carnobacterium piscicola</name>
    <dbReference type="NCBI Taxonomy" id="2751"/>
    <lineage>
        <taxon>Bacteria</taxon>
        <taxon>Bacillati</taxon>
        <taxon>Bacillota</taxon>
        <taxon>Bacilli</taxon>
        <taxon>Lactobacillales</taxon>
        <taxon>Carnobacteriaceae</taxon>
        <taxon>Carnobacterium</taxon>
    </lineage>
</organism>
<gene>
    <name evidence="1" type="ORF">RAK27_13800</name>
</gene>
<proteinExistence type="predicted"/>
<comment type="caution">
    <text evidence="1">The sequence shown here is derived from an EMBL/GenBank/DDBJ whole genome shotgun (WGS) entry which is preliminary data.</text>
</comment>
<evidence type="ECO:0000313" key="1">
    <source>
        <dbReference type="EMBL" id="MDZ5759731.1"/>
    </source>
</evidence>
<evidence type="ECO:0000313" key="2">
    <source>
        <dbReference type="Proteomes" id="UP001290462"/>
    </source>
</evidence>
<reference evidence="1" key="1">
    <citation type="submission" date="2023-08" db="EMBL/GenBank/DDBJ databases">
        <title>Genomic characterization of piscicolin 126 produced by Carnobacterium maltaromaticum CM22 strain isolated from salmon (Salmo salar).</title>
        <authorList>
            <person name="Gonzalez-Gragera E."/>
            <person name="Garcia-Lopez J.D."/>
            <person name="Teso-Perez C."/>
            <person name="Gimenez-Hernandez I."/>
            <person name="Peralta-Sanchez J.M."/>
            <person name="Valdivia E."/>
            <person name="Montalban-Lopez M."/>
            <person name="Martin-Platero A.M."/>
            <person name="Banos A."/>
            <person name="Martinez-Bueno M."/>
        </authorList>
    </citation>
    <scope>NUCLEOTIDE SEQUENCE</scope>
    <source>
        <strain evidence="1">CM22</strain>
    </source>
</reference>
<dbReference type="RefSeq" id="WP_322809395.1">
    <property type="nucleotide sequence ID" value="NZ_JAVBVO010000004.1"/>
</dbReference>
<name>A0AAW9K1V2_CARML</name>
<accession>A0AAW9K1V2</accession>
<protein>
    <submittedName>
        <fullName evidence="1">Uncharacterized protein</fullName>
    </submittedName>
</protein>
<dbReference type="Proteomes" id="UP001290462">
    <property type="component" value="Unassembled WGS sequence"/>
</dbReference>
<dbReference type="EMBL" id="JAVBVO010000004">
    <property type="protein sequence ID" value="MDZ5759731.1"/>
    <property type="molecule type" value="Genomic_DNA"/>
</dbReference>
<sequence>MSMYSGVKDTIKKDIAREEAKDHPNKMLLDAWKDQYKAYELAEKKMAQQSALKKAIKAKFDEMIEETKKLKDKNSSSFESTNTQITAVKDESRNCFKGTAGSKYRVKVTNKNKTIIGVKNDHSSLVKLSGRKKGI</sequence>
<dbReference type="AlphaFoldDB" id="A0AAW9K1V2"/>